<dbReference type="OrthoDB" id="7055148at2"/>
<reference evidence="10 11" key="1">
    <citation type="submission" date="2018-08" db="EMBL/GenBank/DDBJ databases">
        <title>Genomic Encyclopedia of Type Strains, Phase IV (KMG-IV): sequencing the most valuable type-strain genomes for metagenomic binning, comparative biology and taxonomic classification.</title>
        <authorList>
            <person name="Goeker M."/>
        </authorList>
    </citation>
    <scope>NUCLEOTIDE SEQUENCE [LARGE SCALE GENOMIC DNA]</scope>
    <source>
        <strain evidence="10 11">BW863</strain>
    </source>
</reference>
<name>A0A3D9Z127_9HYPH</name>
<evidence type="ECO:0000259" key="9">
    <source>
        <dbReference type="Pfam" id="PF13193"/>
    </source>
</evidence>
<dbReference type="Pfam" id="PF00501">
    <property type="entry name" value="AMP-binding"/>
    <property type="match status" value="1"/>
</dbReference>
<dbReference type="Gene3D" id="3.40.50.12780">
    <property type="entry name" value="N-terminal domain of ligase-like"/>
    <property type="match status" value="1"/>
</dbReference>
<evidence type="ECO:0000313" key="11">
    <source>
        <dbReference type="Proteomes" id="UP000256900"/>
    </source>
</evidence>
<dbReference type="CDD" id="cd04433">
    <property type="entry name" value="AFD_class_I"/>
    <property type="match status" value="1"/>
</dbReference>
<evidence type="ECO:0000256" key="2">
    <source>
        <dbReference type="ARBA" id="ARBA00005005"/>
    </source>
</evidence>
<dbReference type="PANTHER" id="PTHR43767">
    <property type="entry name" value="LONG-CHAIN-FATTY-ACID--COA LIGASE"/>
    <property type="match status" value="1"/>
</dbReference>
<sequence length="460" mass="48663">MPLPEPGTLRQILAANTAGTERMLWGAHGSVALAALAQGTAIEDDAALAGGSVVLATRDQLTAAQALVALDGTVRRLVICPPDLPLAHLAAIAATAEAQAIITDRDAAEFDGVDLPALIACKLPLRPVHSNFNPVATEWVLLTSGTTGVPKMVVHSLAALTGAIKPAQPDEPPVWATFYDIRRYGGLQILLRALLGNGSMVLSDAHEPVPEHLQRLAAHGVTHISGTPSHWRRALMSSDSNLIAPRYVRLSGEIADQAILDALKRQYPEAAIGHAYASTEAGVGFEVNDGLEGFPAEILDGDRDPSFKVIEGTLHIRSRRTASRYLGASQTLMDEDGFIDSGDFVAERGGRYYFVGRRGGIINVGGLKVHPEEVEQILNKHAQVKMSLVSARRNPITGAIVVADIVLNDSVAPGDSSDALKQDILAFCRAALPAHKVPAAIKFVSSLAVTPAGKLVRQNA</sequence>
<keyword evidence="4" id="KW-0472">Membrane</keyword>
<dbReference type="InterPro" id="IPR000873">
    <property type="entry name" value="AMP-dep_synth/lig_dom"/>
</dbReference>
<dbReference type="InterPro" id="IPR050237">
    <property type="entry name" value="ATP-dep_AMP-bd_enzyme"/>
</dbReference>
<gene>
    <name evidence="10" type="ORF">DES32_0094</name>
</gene>
<dbReference type="Pfam" id="PF13193">
    <property type="entry name" value="AMP-binding_C"/>
    <property type="match status" value="1"/>
</dbReference>
<dbReference type="SUPFAM" id="SSF56801">
    <property type="entry name" value="Acetyl-CoA synthetase-like"/>
    <property type="match status" value="1"/>
</dbReference>
<dbReference type="PANTHER" id="PTHR43767:SF8">
    <property type="entry name" value="LONG-CHAIN-FATTY-ACID--COA LIGASE"/>
    <property type="match status" value="1"/>
</dbReference>
<proteinExistence type="predicted"/>
<feature type="domain" description="AMP-binding enzyme C-terminal" evidence="9">
    <location>
        <begin position="373"/>
        <end position="454"/>
    </location>
</feature>
<comment type="pathway">
    <text evidence="2">Lipid metabolism; fatty acid beta-oxidation.</text>
</comment>
<dbReference type="InterPro" id="IPR042099">
    <property type="entry name" value="ANL_N_sf"/>
</dbReference>
<dbReference type="EC" id="6.2.1.3" evidence="5"/>
<dbReference type="InterPro" id="IPR020845">
    <property type="entry name" value="AMP-binding_CS"/>
</dbReference>
<evidence type="ECO:0000256" key="5">
    <source>
        <dbReference type="ARBA" id="ARBA00026121"/>
    </source>
</evidence>
<dbReference type="AlphaFoldDB" id="A0A3D9Z127"/>
<dbReference type="Proteomes" id="UP000256900">
    <property type="component" value="Unassembled WGS sequence"/>
</dbReference>
<evidence type="ECO:0000256" key="4">
    <source>
        <dbReference type="ARBA" id="ARBA00023136"/>
    </source>
</evidence>
<dbReference type="InterPro" id="IPR025110">
    <property type="entry name" value="AMP-bd_C"/>
</dbReference>
<feature type="domain" description="AMP-dependent synthetase/ligase" evidence="8">
    <location>
        <begin position="51"/>
        <end position="288"/>
    </location>
</feature>
<protein>
    <recommendedName>
        <fullName evidence="6">Long-chain-fatty-acid--CoA ligase</fullName>
        <ecNumber evidence="5">6.2.1.3</ecNumber>
    </recommendedName>
    <alternativeName>
        <fullName evidence="7">Long-chain acyl-CoA synthetase</fullName>
    </alternativeName>
</protein>
<dbReference type="RefSeq" id="WP_115834728.1">
    <property type="nucleotide sequence ID" value="NZ_CP025086.1"/>
</dbReference>
<comment type="subcellular location">
    <subcellularLocation>
        <location evidence="1">Membrane</location>
        <topology evidence="1">Peripheral membrane protein</topology>
    </subcellularLocation>
</comment>
<dbReference type="GO" id="GO:0016020">
    <property type="term" value="C:membrane"/>
    <property type="evidence" value="ECO:0007669"/>
    <property type="project" value="UniProtKB-SubCell"/>
</dbReference>
<dbReference type="InterPro" id="IPR045851">
    <property type="entry name" value="AMP-bd_C_sf"/>
</dbReference>
<evidence type="ECO:0000256" key="6">
    <source>
        <dbReference type="ARBA" id="ARBA00039545"/>
    </source>
</evidence>
<comment type="caution">
    <text evidence="10">The sequence shown here is derived from an EMBL/GenBank/DDBJ whole genome shotgun (WGS) entry which is preliminary data.</text>
</comment>
<evidence type="ECO:0000256" key="7">
    <source>
        <dbReference type="ARBA" id="ARBA00042773"/>
    </source>
</evidence>
<organism evidence="10 11">
    <name type="scientific">Methylovirgula ligni</name>
    <dbReference type="NCBI Taxonomy" id="569860"/>
    <lineage>
        <taxon>Bacteria</taxon>
        <taxon>Pseudomonadati</taxon>
        <taxon>Pseudomonadota</taxon>
        <taxon>Alphaproteobacteria</taxon>
        <taxon>Hyphomicrobiales</taxon>
        <taxon>Beijerinckiaceae</taxon>
        <taxon>Methylovirgula</taxon>
    </lineage>
</organism>
<dbReference type="Gene3D" id="3.30.300.30">
    <property type="match status" value="1"/>
</dbReference>
<dbReference type="EMBL" id="QUMO01000001">
    <property type="protein sequence ID" value="REF88883.1"/>
    <property type="molecule type" value="Genomic_DNA"/>
</dbReference>
<evidence type="ECO:0000313" key="10">
    <source>
        <dbReference type="EMBL" id="REF88883.1"/>
    </source>
</evidence>
<dbReference type="GO" id="GO:0004467">
    <property type="term" value="F:long-chain fatty acid-CoA ligase activity"/>
    <property type="evidence" value="ECO:0007669"/>
    <property type="project" value="UniProtKB-EC"/>
</dbReference>
<evidence type="ECO:0000256" key="3">
    <source>
        <dbReference type="ARBA" id="ARBA00022598"/>
    </source>
</evidence>
<keyword evidence="11" id="KW-1185">Reference proteome</keyword>
<accession>A0A3D9Z127</accession>
<evidence type="ECO:0000256" key="1">
    <source>
        <dbReference type="ARBA" id="ARBA00004170"/>
    </source>
</evidence>
<dbReference type="PROSITE" id="PS00455">
    <property type="entry name" value="AMP_BINDING"/>
    <property type="match status" value="1"/>
</dbReference>
<keyword evidence="3 10" id="KW-0436">Ligase</keyword>
<evidence type="ECO:0000259" key="8">
    <source>
        <dbReference type="Pfam" id="PF00501"/>
    </source>
</evidence>